<name>A0AA48KXH2_9TREE</name>
<evidence type="ECO:0000256" key="4">
    <source>
        <dbReference type="ARBA" id="ARBA00022792"/>
    </source>
</evidence>
<evidence type="ECO:0000256" key="7">
    <source>
        <dbReference type="ARBA" id="ARBA00023136"/>
    </source>
</evidence>
<proteinExistence type="predicted"/>
<reference evidence="8" key="1">
    <citation type="journal article" date="2023" name="BMC Genomics">
        <title>Chromosome-level genome assemblies of Cutaneotrichosporon spp. (Trichosporonales, Basidiomycota) reveal imbalanced evolution between nucleotide sequences and chromosome synteny.</title>
        <authorList>
            <person name="Kobayashi Y."/>
            <person name="Kayamori A."/>
            <person name="Aoki K."/>
            <person name="Shiwa Y."/>
            <person name="Matsutani M."/>
            <person name="Fujita N."/>
            <person name="Sugita T."/>
            <person name="Iwasaki W."/>
            <person name="Tanaka N."/>
            <person name="Takashima M."/>
        </authorList>
    </citation>
    <scope>NUCLEOTIDE SEQUENCE</scope>
    <source>
        <strain evidence="8">HIS019</strain>
    </source>
</reference>
<keyword evidence="3" id="KW-0679">Respiratory chain</keyword>
<evidence type="ECO:0000256" key="5">
    <source>
        <dbReference type="ARBA" id="ARBA00022982"/>
    </source>
</evidence>
<keyword evidence="2" id="KW-0813">Transport</keyword>
<evidence type="ECO:0008006" key="10">
    <source>
        <dbReference type="Google" id="ProtNLM"/>
    </source>
</evidence>
<dbReference type="InterPro" id="IPR039993">
    <property type="entry name" value="NDUFB10"/>
</dbReference>
<keyword evidence="5" id="KW-0249">Electron transport</keyword>
<dbReference type="EMBL" id="AP028212">
    <property type="protein sequence ID" value="BEI88279.1"/>
    <property type="molecule type" value="Genomic_DNA"/>
</dbReference>
<keyword evidence="7" id="KW-0472">Membrane</keyword>
<comment type="subcellular location">
    <subcellularLocation>
        <location evidence="1">Mitochondrion inner membrane</location>
        <topology evidence="1">Peripheral membrane protein</topology>
        <orientation evidence="1">Matrix side</orientation>
    </subcellularLocation>
</comment>
<sequence length="79" mass="9569">MPEYRPSVDEYRQTLKLREEHIRESWVKAMEARIVRRELQDCYNTEGVNNIEVCYDLAQKYLAMIRDNKVKGYKVIDQE</sequence>
<dbReference type="PANTHER" id="PTHR13094:SF1">
    <property type="entry name" value="NADH DEHYDROGENASE [UBIQUINONE] 1 BETA SUBCOMPLEX SUBUNIT 10"/>
    <property type="match status" value="1"/>
</dbReference>
<evidence type="ECO:0000313" key="9">
    <source>
        <dbReference type="Proteomes" id="UP001233271"/>
    </source>
</evidence>
<dbReference type="PANTHER" id="PTHR13094">
    <property type="entry name" value="NADH-UBIQUINONE OXIDOREDUCTASE PDSW SUBUNIT"/>
    <property type="match status" value="1"/>
</dbReference>
<keyword evidence="6" id="KW-0496">Mitochondrion</keyword>
<dbReference type="AlphaFoldDB" id="A0AA48KXH2"/>
<organism evidence="8 9">
    <name type="scientific">Cutaneotrichosporon cavernicola</name>
    <dbReference type="NCBI Taxonomy" id="279322"/>
    <lineage>
        <taxon>Eukaryota</taxon>
        <taxon>Fungi</taxon>
        <taxon>Dikarya</taxon>
        <taxon>Basidiomycota</taxon>
        <taxon>Agaricomycotina</taxon>
        <taxon>Tremellomycetes</taxon>
        <taxon>Trichosporonales</taxon>
        <taxon>Trichosporonaceae</taxon>
        <taxon>Cutaneotrichosporon</taxon>
    </lineage>
</organism>
<dbReference type="GeneID" id="85492150"/>
<dbReference type="RefSeq" id="XP_060453545.1">
    <property type="nucleotide sequence ID" value="XM_060604316.1"/>
</dbReference>
<evidence type="ECO:0000256" key="3">
    <source>
        <dbReference type="ARBA" id="ARBA00022660"/>
    </source>
</evidence>
<evidence type="ECO:0000256" key="6">
    <source>
        <dbReference type="ARBA" id="ARBA00023128"/>
    </source>
</evidence>
<dbReference type="KEGG" id="ccac:CcaHIS019_0109970"/>
<accession>A0AA48KXH2</accession>
<evidence type="ECO:0000256" key="2">
    <source>
        <dbReference type="ARBA" id="ARBA00022448"/>
    </source>
</evidence>
<dbReference type="GO" id="GO:0005743">
    <property type="term" value="C:mitochondrial inner membrane"/>
    <property type="evidence" value="ECO:0007669"/>
    <property type="project" value="UniProtKB-SubCell"/>
</dbReference>
<gene>
    <name evidence="8" type="ORF">CcaverHIS019_0109970</name>
</gene>
<protein>
    <recommendedName>
        <fullName evidence="10">NADH-ubiquinone oxidoreductase 12 kDa subunit</fullName>
    </recommendedName>
</protein>
<evidence type="ECO:0000313" key="8">
    <source>
        <dbReference type="EMBL" id="BEI88279.1"/>
    </source>
</evidence>
<evidence type="ECO:0000256" key="1">
    <source>
        <dbReference type="ARBA" id="ARBA00004443"/>
    </source>
</evidence>
<keyword evidence="4" id="KW-0999">Mitochondrion inner membrane</keyword>
<keyword evidence="9" id="KW-1185">Reference proteome</keyword>
<dbReference type="Proteomes" id="UP001233271">
    <property type="component" value="Chromosome 1"/>
</dbReference>